<evidence type="ECO:0000313" key="3">
    <source>
        <dbReference type="EMBL" id="EAA13268.4"/>
    </source>
</evidence>
<organism evidence="3">
    <name type="scientific">Anopheles gambiae</name>
    <name type="common">African malaria mosquito</name>
    <dbReference type="NCBI Taxonomy" id="7165"/>
    <lineage>
        <taxon>Eukaryota</taxon>
        <taxon>Metazoa</taxon>
        <taxon>Ecdysozoa</taxon>
        <taxon>Arthropoda</taxon>
        <taxon>Hexapoda</taxon>
        <taxon>Insecta</taxon>
        <taxon>Pterygota</taxon>
        <taxon>Neoptera</taxon>
        <taxon>Endopterygota</taxon>
        <taxon>Diptera</taxon>
        <taxon>Nematocera</taxon>
        <taxon>Culicoidea</taxon>
        <taxon>Culicidae</taxon>
        <taxon>Anophelinae</taxon>
        <taxon>Anopheles</taxon>
    </lineage>
</organism>
<protein>
    <submittedName>
        <fullName evidence="3">AGAP004751-PA</fullName>
    </submittedName>
</protein>
<name>Q7Q2P6_ANOGA</name>
<reference evidence="3" key="2">
    <citation type="submission" date="2002-03" db="EMBL/GenBank/DDBJ databases">
        <authorList>
            <consortium name="The Anopheles Genome Sequencing Consortium"/>
        </authorList>
    </citation>
    <scope>NUCLEOTIDE SEQUENCE</scope>
    <source>
        <strain evidence="3">PEST</strain>
    </source>
</reference>
<dbReference type="VEuPathDB" id="VectorBase:AGAMI1_010855"/>
<reference evidence="3" key="1">
    <citation type="journal article" date="2002" name="Science">
        <title>The genome sequence of the malaria mosquito Anopheles gambiae.</title>
        <authorList>
            <person name="Holt R.A."/>
            <person name="Subramanian G.M."/>
            <person name="Halpern A."/>
            <person name="Sutton G.G."/>
            <person name="Charlab R."/>
            <person name="Nusskern D.R."/>
            <person name="Wincker P."/>
            <person name="Clark A.G."/>
            <person name="Ribeiro J.M."/>
            <person name="Wides R."/>
            <person name="Salzberg S.L."/>
            <person name="Loftus B."/>
            <person name="Yandell M."/>
            <person name="Majoros W.H."/>
            <person name="Rusch D.B."/>
            <person name="Lai Z."/>
            <person name="Kraft C.L."/>
            <person name="Abril J.F."/>
            <person name="Anthouard V."/>
            <person name="Arensburger P."/>
            <person name="Atkinson P.W."/>
            <person name="Baden H."/>
            <person name="de Berardinis V."/>
            <person name="Baldwin D."/>
            <person name="Benes V."/>
            <person name="Biedler J."/>
            <person name="Blass C."/>
            <person name="Bolanos R."/>
            <person name="Boscus D."/>
            <person name="Barnstead M."/>
            <person name="Cai S."/>
            <person name="Center A."/>
            <person name="Chaturverdi K."/>
            <person name="Christophides G.K."/>
            <person name="Chrystal M.A."/>
            <person name="Clamp M."/>
            <person name="Cravchik A."/>
            <person name="Curwen V."/>
            <person name="Dana A."/>
            <person name="Delcher A."/>
            <person name="Dew I."/>
            <person name="Evans C.A."/>
            <person name="Flanigan M."/>
            <person name="Grundschober-Freimoser A."/>
            <person name="Friedli L."/>
            <person name="Gu Z."/>
            <person name="Guan P."/>
            <person name="Guigo R."/>
            <person name="Hillenmeyer M.E."/>
            <person name="Hladun S.L."/>
            <person name="Hogan J.R."/>
            <person name="Hong Y.S."/>
            <person name="Hoover J."/>
            <person name="Jaillon O."/>
            <person name="Ke Z."/>
            <person name="Kodira C."/>
            <person name="Kokoza E."/>
            <person name="Koutsos A."/>
            <person name="Letunic I."/>
            <person name="Levitsky A."/>
            <person name="Liang Y."/>
            <person name="Lin J.J."/>
            <person name="Lobo N.F."/>
            <person name="Lopez J.R."/>
            <person name="Malek J.A."/>
            <person name="McIntosh T.C."/>
            <person name="Meister S."/>
            <person name="Miller J."/>
            <person name="Mobarry C."/>
            <person name="Mongin E."/>
            <person name="Murphy S.D."/>
            <person name="O'Brochta D.A."/>
            <person name="Pfannkoch C."/>
            <person name="Qi R."/>
            <person name="Regier M.A."/>
            <person name="Remington K."/>
            <person name="Shao H."/>
            <person name="Sharakhova M.V."/>
            <person name="Sitter C.D."/>
            <person name="Shetty J."/>
            <person name="Smith T.J."/>
            <person name="Strong R."/>
            <person name="Sun J."/>
            <person name="Thomasova D."/>
            <person name="Ton L.Q."/>
            <person name="Topalis P."/>
            <person name="Tu Z."/>
            <person name="Unger M.F."/>
            <person name="Walenz B."/>
            <person name="Wang A."/>
            <person name="Wang J."/>
            <person name="Wang M."/>
            <person name="Wang X."/>
            <person name="Woodford K.J."/>
            <person name="Wortman J.R."/>
            <person name="Wu M."/>
            <person name="Yao A."/>
            <person name="Zdobnov E.M."/>
            <person name="Zhang H."/>
            <person name="Zhao Q."/>
            <person name="Zhao S."/>
            <person name="Zhu S.C."/>
            <person name="Zhimulev I."/>
            <person name="Coluzzi M."/>
            <person name="della Torre A."/>
            <person name="Roth C.W."/>
            <person name="Louis C."/>
            <person name="Kalush F."/>
            <person name="Mural R.J."/>
            <person name="Myers E.W."/>
            <person name="Adams M.D."/>
            <person name="Smith H.O."/>
            <person name="Broder S."/>
            <person name="Gardner M.J."/>
            <person name="Fraser C.M."/>
            <person name="Birney E."/>
            <person name="Bork P."/>
            <person name="Brey P.T."/>
            <person name="Venter J.C."/>
            <person name="Weissenbach J."/>
            <person name="Kafatos F.C."/>
            <person name="Collins F.H."/>
            <person name="Hoffman S.L."/>
        </authorList>
    </citation>
    <scope>NUCLEOTIDE SEQUENCE [LARGE SCALE GENOMIC DNA]</scope>
    <source>
        <strain evidence="3">PEST</strain>
    </source>
</reference>
<feature type="region of interest" description="Disordered" evidence="2">
    <location>
        <begin position="1070"/>
        <end position="1106"/>
    </location>
</feature>
<dbReference type="PANTHER" id="PTHR14222">
    <property type="entry name" value="CONDENSIN"/>
    <property type="match status" value="1"/>
</dbReference>
<dbReference type="SUPFAM" id="SSF48371">
    <property type="entry name" value="ARM repeat"/>
    <property type="match status" value="1"/>
</dbReference>
<comment type="caution">
    <text evidence="3">The sequence shown here is derived from an EMBL/GenBank/DDBJ whole genome shotgun (WGS) entry which is preliminary data.</text>
</comment>
<dbReference type="InterPro" id="IPR016024">
    <property type="entry name" value="ARM-type_fold"/>
</dbReference>
<gene>
    <name evidence="3" type="ORF">AgaP_AGAP004751</name>
</gene>
<reference evidence="3" key="4">
    <citation type="journal article" date="2007" name="Genome Biol.">
        <title>Update of the Anopheles gambiae PEST genome assembly.</title>
        <authorList>
            <person name="Sharakhova M.V."/>
            <person name="Hammond M.P."/>
            <person name="Lobo N.F."/>
            <person name="Krzywinski J."/>
            <person name="Unger M.F."/>
            <person name="Hillenmeyer M.E."/>
            <person name="Bruggner R.V."/>
            <person name="Birney E."/>
            <person name="Collins F.H."/>
        </authorList>
    </citation>
    <scope>NUCLEOTIDE SEQUENCE</scope>
    <source>
        <strain evidence="3">PEST</strain>
    </source>
</reference>
<accession>Q7Q2P6</accession>
<dbReference type="GO" id="GO:0007076">
    <property type="term" value="P:mitotic chromosome condensation"/>
    <property type="evidence" value="ECO:0007669"/>
    <property type="project" value="InterPro"/>
</dbReference>
<sequence>MAPTHVHLLLNQLPGYFDSSVSIERVDQLCDEQVNDIHPSISNDSNSNQAYNGDSFAKVSKCNDLRNIAMVKRALHDPELEDLMRDIVREVENIRNTAGLYDQYDNWQYLSKKINIEDFLTFVYTMICLAELEPTKTVHIKLAICSARLYIVLLTTPGQKQTTVFNECVFSKSMDVFKIIDHLRESSNVNGSQGRMNTITEARRLMLDYMSVLDDLHLLLRCMTLKNCSTSKIKIVDTLKTLLIYCIKHAQSRAEAEQLAEKIFTTLGIICLPEHDDHNECRTTISMILNRTAIFYTSEYKNKPGAFNVHNLFLRLLEQNSKDTCAVLTNFIKSVLTNPPKVFSRPDDYAILLDAAVQYELTMYSKCNVSIIDYLKQIETHSDAGTRINIVEMIAKLAVVDCTVDWELFQSEISNVPREIDLLQLLGNKLLEKSNTVKLKAFQCLLKILQNGNKTMKRIFQNAFYSPHADEDEKNYLQMNDVEELFQTAELELGISRNVLNFSIEAIEEMLTSLPNTMYDAMLSPISAIRRVALSCLECILELDRNRIDEPIFEYVISKLAKDPVMLMRRTTLNVLNKLLALYPNYLPLIKLWSKCLLFFLDDVDQKLKESAMESLKINVFDSICRYEDSSSRKVFTPWMIVRAILVIGKINVLKSAVDSWIQKSILTPKNLSIIESHIFTVNCSEAWIILSIIANKMKSRNPDLVIKTMNDILQQDTYNSPICLQYILSVIKSWSSDFSRSGLNHLFKILSDLLRTGSTNISLVGDIYSLCCMIKRKADGIVDESWIADIRDSSAEYLLHYCTHYTSAHVTNERYLISLLVYAEAATDLNVKPDNNIVNILLKYLAHVAANEKGLLVQTDQSRKINVTITVLARFGLRDGSLATTVIADFNRILKFKYIDQSILCTLITAFADLCKRHTSLVDSSISTVIGQLSSQYLTVRSVALNNLNELILQDYVKMRGSVLLNILKLIIDENDHIAAQAFYVIQLYVNSKNEKLLKVSFLECVYVFNNYLVKVRKYVQKIEPSRMHLVDKRLEEMALSIAGNFRVLVEFAKPMNFWRSLLKVIDSTHDGKRKQSKTSSGKNKSDGDSESDQDEDIADEMLDL</sequence>
<dbReference type="AlphaFoldDB" id="Q7Q2P6"/>
<dbReference type="eggNOG" id="KOG0413">
    <property type="taxonomic scope" value="Eukaryota"/>
</dbReference>
<dbReference type="InterPro" id="IPR026971">
    <property type="entry name" value="CND1/NCAPD3"/>
</dbReference>
<dbReference type="PaxDb" id="7165-AGAP004751-PA"/>
<keyword evidence="1" id="KW-0226">DNA condensation</keyword>
<feature type="compositionally biased region" description="Acidic residues" evidence="2">
    <location>
        <begin position="1090"/>
        <end position="1106"/>
    </location>
</feature>
<evidence type="ECO:0000256" key="1">
    <source>
        <dbReference type="ARBA" id="ARBA00023067"/>
    </source>
</evidence>
<dbReference type="InterPro" id="IPR011989">
    <property type="entry name" value="ARM-like"/>
</dbReference>
<dbReference type="VEuPathDB" id="VectorBase:AGAP004751"/>
<dbReference type="Gene3D" id="1.25.10.10">
    <property type="entry name" value="Leucine-rich Repeat Variant"/>
    <property type="match status" value="1"/>
</dbReference>
<evidence type="ECO:0000256" key="2">
    <source>
        <dbReference type="SAM" id="MobiDB-lite"/>
    </source>
</evidence>
<dbReference type="PANTHER" id="PTHR14222:SF1">
    <property type="entry name" value="CONDENSIN-2 COMPLEX SUBUNIT D3"/>
    <property type="match status" value="1"/>
</dbReference>
<proteinExistence type="predicted"/>
<dbReference type="STRING" id="7165.Q7Q2P6"/>
<reference evidence="3" key="3">
    <citation type="journal article" date="2004" name="Trends Parasitol.">
        <title>The Anopheles gambiae genome: an update.</title>
        <authorList>
            <person name="Mongin E."/>
            <person name="Louis C."/>
            <person name="Holt R.A."/>
            <person name="Birney E."/>
            <person name="Collins F.H."/>
        </authorList>
    </citation>
    <scope>NUCLEOTIDE SEQUENCE</scope>
    <source>
        <strain evidence="3">PEST</strain>
    </source>
</reference>
<reference evidence="3" key="5">
    <citation type="submission" date="2011-05" db="EMBL/GenBank/DDBJ databases">
        <authorList>
            <consortium name="VectorBase"/>
        </authorList>
    </citation>
    <scope>NUCLEOTIDE SEQUENCE</scope>
    <source>
        <strain evidence="3">PEST</strain>
    </source>
</reference>
<dbReference type="EMBL" id="AAAB01008968">
    <property type="protein sequence ID" value="EAA13268.4"/>
    <property type="molecule type" value="Genomic_DNA"/>
</dbReference>
<dbReference type="PhylomeDB" id="Q7Q2P6"/>